<accession>A0AAE1DTN5</accession>
<proteinExistence type="predicted"/>
<protein>
    <submittedName>
        <fullName evidence="1">Uncharacterized protein</fullName>
    </submittedName>
</protein>
<dbReference type="AlphaFoldDB" id="A0AAE1DTN5"/>
<dbReference type="Proteomes" id="UP001283361">
    <property type="component" value="Unassembled WGS sequence"/>
</dbReference>
<keyword evidence="2" id="KW-1185">Reference proteome</keyword>
<organism evidence="1 2">
    <name type="scientific">Elysia crispata</name>
    <name type="common">lettuce slug</name>
    <dbReference type="NCBI Taxonomy" id="231223"/>
    <lineage>
        <taxon>Eukaryota</taxon>
        <taxon>Metazoa</taxon>
        <taxon>Spiralia</taxon>
        <taxon>Lophotrochozoa</taxon>
        <taxon>Mollusca</taxon>
        <taxon>Gastropoda</taxon>
        <taxon>Heterobranchia</taxon>
        <taxon>Euthyneura</taxon>
        <taxon>Panpulmonata</taxon>
        <taxon>Sacoglossa</taxon>
        <taxon>Placobranchoidea</taxon>
        <taxon>Plakobranchidae</taxon>
        <taxon>Elysia</taxon>
    </lineage>
</organism>
<evidence type="ECO:0000313" key="2">
    <source>
        <dbReference type="Proteomes" id="UP001283361"/>
    </source>
</evidence>
<name>A0AAE1DTN5_9GAST</name>
<gene>
    <name evidence="1" type="ORF">RRG08_065974</name>
</gene>
<comment type="caution">
    <text evidence="1">The sequence shown here is derived from an EMBL/GenBank/DDBJ whole genome shotgun (WGS) entry which is preliminary data.</text>
</comment>
<evidence type="ECO:0000313" key="1">
    <source>
        <dbReference type="EMBL" id="KAK3781243.1"/>
    </source>
</evidence>
<dbReference type="EMBL" id="JAWDGP010002642">
    <property type="protein sequence ID" value="KAK3781243.1"/>
    <property type="molecule type" value="Genomic_DNA"/>
</dbReference>
<sequence>MNRKSDRAGYKATARVAQAIFSRFTRYKWLVAYQVGLCGFALAGVADAEYRFINIEVGGYVSRVMEAPSRPLSPTML</sequence>
<reference evidence="1" key="1">
    <citation type="journal article" date="2023" name="G3 (Bethesda)">
        <title>A reference genome for the long-term kleptoplast-retaining sea slug Elysia crispata morphotype clarki.</title>
        <authorList>
            <person name="Eastman K.E."/>
            <person name="Pendleton A.L."/>
            <person name="Shaikh M.A."/>
            <person name="Suttiyut T."/>
            <person name="Ogas R."/>
            <person name="Tomko P."/>
            <person name="Gavelis G."/>
            <person name="Widhalm J.R."/>
            <person name="Wisecaver J.H."/>
        </authorList>
    </citation>
    <scope>NUCLEOTIDE SEQUENCE</scope>
    <source>
        <strain evidence="1">ECLA1</strain>
    </source>
</reference>